<dbReference type="SUPFAM" id="SSF75217">
    <property type="entry name" value="alpha/beta knot"/>
    <property type="match status" value="1"/>
</dbReference>
<feature type="domain" description="Ribosomal RNA small subunit methyltransferase E PUA-like" evidence="14">
    <location>
        <begin position="34"/>
        <end position="80"/>
    </location>
</feature>
<dbReference type="InterPro" id="IPR006700">
    <property type="entry name" value="RsmE"/>
</dbReference>
<dbReference type="Pfam" id="PF20260">
    <property type="entry name" value="PUA_4"/>
    <property type="match status" value="1"/>
</dbReference>
<dbReference type="InterPro" id="IPR046886">
    <property type="entry name" value="RsmE_MTase_dom"/>
</dbReference>
<dbReference type="Pfam" id="PF04452">
    <property type="entry name" value="Methyltrans_RNA"/>
    <property type="match status" value="1"/>
</dbReference>
<keyword evidence="8 12" id="KW-0808">Transferase</keyword>
<keyword evidence="6 12" id="KW-0698">rRNA processing</keyword>
<dbReference type="InterPro" id="IPR029026">
    <property type="entry name" value="tRNA_m1G_MTases_N"/>
</dbReference>
<evidence type="ECO:0000259" key="13">
    <source>
        <dbReference type="Pfam" id="PF04452"/>
    </source>
</evidence>
<accession>A0A1I0E8X5</accession>
<proteinExistence type="inferred from homology"/>
<dbReference type="PANTHER" id="PTHR30027:SF3">
    <property type="entry name" value="16S RRNA (URACIL(1498)-N(3))-METHYLTRANSFERASE"/>
    <property type="match status" value="1"/>
</dbReference>
<evidence type="ECO:0000256" key="9">
    <source>
        <dbReference type="ARBA" id="ARBA00022691"/>
    </source>
</evidence>
<evidence type="ECO:0000256" key="12">
    <source>
        <dbReference type="PIRNR" id="PIRNR015601"/>
    </source>
</evidence>
<evidence type="ECO:0000256" key="1">
    <source>
        <dbReference type="ARBA" id="ARBA00004496"/>
    </source>
</evidence>
<evidence type="ECO:0000259" key="14">
    <source>
        <dbReference type="Pfam" id="PF20260"/>
    </source>
</evidence>
<dbReference type="GO" id="GO:0070042">
    <property type="term" value="F:rRNA (uridine-N3-)-methyltransferase activity"/>
    <property type="evidence" value="ECO:0007669"/>
    <property type="project" value="TreeGrafter"/>
</dbReference>
<dbReference type="PIRSF" id="PIRSF015601">
    <property type="entry name" value="MTase_slr0722"/>
    <property type="match status" value="1"/>
</dbReference>
<keyword evidence="9 12" id="KW-0949">S-adenosyl-L-methionine</keyword>
<evidence type="ECO:0000256" key="11">
    <source>
        <dbReference type="ARBA" id="ARBA00047944"/>
    </source>
</evidence>
<organism evidence="15 16">
    <name type="scientific">Natronincola peptidivorans</name>
    <dbReference type="NCBI Taxonomy" id="426128"/>
    <lineage>
        <taxon>Bacteria</taxon>
        <taxon>Bacillati</taxon>
        <taxon>Bacillota</taxon>
        <taxon>Clostridia</taxon>
        <taxon>Peptostreptococcales</taxon>
        <taxon>Natronincolaceae</taxon>
        <taxon>Natronincola</taxon>
    </lineage>
</organism>
<sequence length="266" mass="29702">MNGQLSSLQQKVKGMNRFFVSPTDIDLLTKEISISGEDVKHITKVLRLSNGDLIEVCDGEAFEYIAEIKNISKNQVILSIQEQLSLKREAPIDVILYQSIPKSTKMELIIQKTTEMGIKEVVPVMTERTIVQFKDKKDVEKKIDRWQKISAEAAKQSKRGKIPSIHLPIPLHNTIIHAKENDLNIIAYEKEDATGLKDIIAALETEHIKRIGIWIGPEGGFTEEEIHLATKNNIKSITLGPRILRTETAGLAALSILMYALGDLGG</sequence>
<dbReference type="EC" id="2.1.1.193" evidence="3 12"/>
<comment type="function">
    <text evidence="10 12">Specifically methylates the N3 position of the uracil ring of uridine 1498 (m3U1498) in 16S rRNA. Acts on the fully assembled 30S ribosomal subunit.</text>
</comment>
<evidence type="ECO:0000256" key="4">
    <source>
        <dbReference type="ARBA" id="ARBA00013673"/>
    </source>
</evidence>
<dbReference type="CDD" id="cd18084">
    <property type="entry name" value="RsmE-like"/>
    <property type="match status" value="1"/>
</dbReference>
<evidence type="ECO:0000313" key="16">
    <source>
        <dbReference type="Proteomes" id="UP000199568"/>
    </source>
</evidence>
<evidence type="ECO:0000256" key="3">
    <source>
        <dbReference type="ARBA" id="ARBA00012328"/>
    </source>
</evidence>
<dbReference type="NCBIfam" id="NF008692">
    <property type="entry name" value="PRK11713.1-5"/>
    <property type="match status" value="1"/>
</dbReference>
<keyword evidence="7 12" id="KW-0489">Methyltransferase</keyword>
<evidence type="ECO:0000256" key="5">
    <source>
        <dbReference type="ARBA" id="ARBA00022490"/>
    </source>
</evidence>
<feature type="domain" description="Ribosomal RNA small subunit methyltransferase E methyltransferase" evidence="13">
    <location>
        <begin position="89"/>
        <end position="258"/>
    </location>
</feature>
<dbReference type="GO" id="GO:0070475">
    <property type="term" value="P:rRNA base methylation"/>
    <property type="evidence" value="ECO:0007669"/>
    <property type="project" value="TreeGrafter"/>
</dbReference>
<dbReference type="Gene3D" id="3.40.1280.10">
    <property type="match status" value="1"/>
</dbReference>
<evidence type="ECO:0000256" key="8">
    <source>
        <dbReference type="ARBA" id="ARBA00022679"/>
    </source>
</evidence>
<dbReference type="InterPro" id="IPR029028">
    <property type="entry name" value="Alpha/beta_knot_MTases"/>
</dbReference>
<evidence type="ECO:0000256" key="6">
    <source>
        <dbReference type="ARBA" id="ARBA00022552"/>
    </source>
</evidence>
<gene>
    <name evidence="15" type="ORF">SAMN05660297_02337</name>
</gene>
<evidence type="ECO:0000313" key="15">
    <source>
        <dbReference type="EMBL" id="SET41642.1"/>
    </source>
</evidence>
<name>A0A1I0E8X5_9FIRM</name>
<dbReference type="NCBIfam" id="TIGR00046">
    <property type="entry name" value="RsmE family RNA methyltransferase"/>
    <property type="match status" value="1"/>
</dbReference>
<comment type="similarity">
    <text evidence="2 12">Belongs to the RNA methyltransferase RsmE family.</text>
</comment>
<dbReference type="AlphaFoldDB" id="A0A1I0E8X5"/>
<evidence type="ECO:0000256" key="10">
    <source>
        <dbReference type="ARBA" id="ARBA00025699"/>
    </source>
</evidence>
<dbReference type="Gene3D" id="2.40.240.20">
    <property type="entry name" value="Hypothetical PUA domain-like, domain 1"/>
    <property type="match status" value="1"/>
</dbReference>
<dbReference type="EMBL" id="FOHU01000010">
    <property type="protein sequence ID" value="SET41642.1"/>
    <property type="molecule type" value="Genomic_DNA"/>
</dbReference>
<evidence type="ECO:0000256" key="7">
    <source>
        <dbReference type="ARBA" id="ARBA00022603"/>
    </source>
</evidence>
<dbReference type="SUPFAM" id="SSF88697">
    <property type="entry name" value="PUA domain-like"/>
    <property type="match status" value="1"/>
</dbReference>
<dbReference type="GO" id="GO:0005737">
    <property type="term" value="C:cytoplasm"/>
    <property type="evidence" value="ECO:0007669"/>
    <property type="project" value="UniProtKB-SubCell"/>
</dbReference>
<comment type="subcellular location">
    <subcellularLocation>
        <location evidence="1 12">Cytoplasm</location>
    </subcellularLocation>
</comment>
<keyword evidence="5 12" id="KW-0963">Cytoplasm</keyword>
<dbReference type="STRING" id="426128.SAMN05660297_02337"/>
<dbReference type="InterPro" id="IPR015947">
    <property type="entry name" value="PUA-like_sf"/>
</dbReference>
<evidence type="ECO:0000256" key="2">
    <source>
        <dbReference type="ARBA" id="ARBA00005528"/>
    </source>
</evidence>
<reference evidence="15 16" key="1">
    <citation type="submission" date="2016-10" db="EMBL/GenBank/DDBJ databases">
        <authorList>
            <person name="de Groot N.N."/>
        </authorList>
    </citation>
    <scope>NUCLEOTIDE SEQUENCE [LARGE SCALE GENOMIC DNA]</scope>
    <source>
        <strain evidence="15 16">DSM 18979</strain>
    </source>
</reference>
<comment type="catalytic activity">
    <reaction evidence="11 12">
        <text>uridine(1498) in 16S rRNA + S-adenosyl-L-methionine = N(3)-methyluridine(1498) in 16S rRNA + S-adenosyl-L-homocysteine + H(+)</text>
        <dbReference type="Rhea" id="RHEA:42920"/>
        <dbReference type="Rhea" id="RHEA-COMP:10283"/>
        <dbReference type="Rhea" id="RHEA-COMP:10284"/>
        <dbReference type="ChEBI" id="CHEBI:15378"/>
        <dbReference type="ChEBI" id="CHEBI:57856"/>
        <dbReference type="ChEBI" id="CHEBI:59789"/>
        <dbReference type="ChEBI" id="CHEBI:65315"/>
        <dbReference type="ChEBI" id="CHEBI:74502"/>
        <dbReference type="EC" id="2.1.1.193"/>
    </reaction>
</comment>
<protein>
    <recommendedName>
        <fullName evidence="4 12">Ribosomal RNA small subunit methyltransferase E</fullName>
        <ecNumber evidence="3 12">2.1.1.193</ecNumber>
    </recommendedName>
</protein>
<dbReference type="InterPro" id="IPR046887">
    <property type="entry name" value="RsmE_PUA-like"/>
</dbReference>
<keyword evidence="16" id="KW-1185">Reference proteome</keyword>
<dbReference type="PANTHER" id="PTHR30027">
    <property type="entry name" value="RIBOSOMAL RNA SMALL SUBUNIT METHYLTRANSFERASE E"/>
    <property type="match status" value="1"/>
</dbReference>
<dbReference type="Proteomes" id="UP000199568">
    <property type="component" value="Unassembled WGS sequence"/>
</dbReference>